<accession>A0AAF0JQ65</accession>
<dbReference type="GO" id="GO:0008933">
    <property type="term" value="F:peptidoglycan lytic transglycosylase activity"/>
    <property type="evidence" value="ECO:0007669"/>
    <property type="project" value="InterPro"/>
</dbReference>
<dbReference type="PANTHER" id="PTHR37423:SF2">
    <property type="entry name" value="MEMBRANE-BOUND LYTIC MUREIN TRANSGLYCOSYLASE C"/>
    <property type="match status" value="1"/>
</dbReference>
<feature type="compositionally biased region" description="Basic and acidic residues" evidence="1">
    <location>
        <begin position="1"/>
        <end position="10"/>
    </location>
</feature>
<keyword evidence="4" id="KW-1185">Reference proteome</keyword>
<proteinExistence type="predicted"/>
<dbReference type="SUPFAM" id="SSF53955">
    <property type="entry name" value="Lysozyme-like"/>
    <property type="match status" value="1"/>
</dbReference>
<evidence type="ECO:0000313" key="4">
    <source>
        <dbReference type="Proteomes" id="UP001216172"/>
    </source>
</evidence>
<dbReference type="Pfam" id="PF01464">
    <property type="entry name" value="SLT"/>
    <property type="match status" value="1"/>
</dbReference>
<dbReference type="GO" id="GO:0000270">
    <property type="term" value="P:peptidoglycan metabolic process"/>
    <property type="evidence" value="ECO:0007669"/>
    <property type="project" value="InterPro"/>
</dbReference>
<dbReference type="Proteomes" id="UP001216172">
    <property type="component" value="Segment"/>
</dbReference>
<evidence type="ECO:0000259" key="2">
    <source>
        <dbReference type="Pfam" id="PF01464"/>
    </source>
</evidence>
<dbReference type="Gene3D" id="1.10.530.10">
    <property type="match status" value="1"/>
</dbReference>
<dbReference type="CDD" id="cd00254">
    <property type="entry name" value="LT-like"/>
    <property type="match status" value="1"/>
</dbReference>
<feature type="region of interest" description="Disordered" evidence="1">
    <location>
        <begin position="1"/>
        <end position="38"/>
    </location>
</feature>
<organism evidence="3 4">
    <name type="scientific">Paracoccus phage ParMal1</name>
    <dbReference type="NCBI Taxonomy" id="3032416"/>
    <lineage>
        <taxon>Viruses</taxon>
        <taxon>Duplodnaviria</taxon>
        <taxon>Heunggongvirae</taxon>
        <taxon>Uroviricota</taxon>
        <taxon>Caudoviricetes</taxon>
        <taxon>Autographivirales</taxon>
        <taxon>Autographivirales incertae sedis</taxon>
        <taxon>Mallvirus</taxon>
        <taxon>Mallvirus ParMal1</taxon>
    </lineage>
</organism>
<dbReference type="PANTHER" id="PTHR37423">
    <property type="entry name" value="SOLUBLE LYTIC MUREIN TRANSGLYCOSYLASE-RELATED"/>
    <property type="match status" value="1"/>
</dbReference>
<gene>
    <name evidence="3" type="ORF">ParaMal1_00004</name>
</gene>
<sequence length="1084" mass="118528">MAQGLERRAQPVDNLRGAEAVEPVTRSVPSVGTPPTPSVPVESYGAQIAQQVAQFASGKLAEIQQKRQEQSMIDGQIAAMQGDSFESVEMGGDKWALEGYRVVTAQTMSAGLLRAQEQEIASGAYEQDPDAYRQRLVGRIDAMTSEIGDERTRELARENLMRQMPTLVDAHMRQNLAFREKQNFDALAQSVDVLSRDNSSTGALVAFATGQSEATAGLSIERRRTAVVQGVVNAFENDNPAAYAHLEAAGFFTTENLTASQLRTIRSAQASYHSRMEGTWNAEWHAENTRIQDAVRSGDLDPLVAVEQYAANNATHGRRTSAANAGQVYDAARAGVEFAEGTRGLNIQAAGAAGDYDLQARLMQAAVIHQESRGNPNAVSPVGATGIMQLMPGTAMSPGFGVRNIFQVARDMGVPVMGETEEVAQILMRNEEVNKAMGTEYLSAMLERYNGDVPRALAAYNWGAGNADNWDGDMASLPAETRGYIRNITGSWEDNIPDPQADRIAAERNLQRVREQAALTAYENATPQLDILDEQYRRGQIPHTQWIEQSREVMGQWGMEVDMQRLNHEAQINRSVIRGIADRAETAAATENEIALAADLRVAEAEYTQVVEAVRNGTMGQPELQTAMQNFMQTRRNLHEQYGVPLDAGTEIGQQDADVRAAIEAVRVGRVAAEERAVRERAAAMGTAGALPVEQQQRLVQENDARLRQQYTDAVAAGQIDPQLAESAFQQERMQFFAESGIVQPTQRRVINAGLDQEPMIDGQVNPAFQEAVQAYMTMRDVNPTVADRYIDPENRAVLDTIVGRVGTGGNVSAAIYGYANQMSRASTSPYRTPDEFVQDAGVQRRIASAVDNYIASSDIGMFQAVFWSDADVSQVWDRRSSFDLDVHQDALRTALEQEVAAGYQHNPNLRVADQVAMAAERVQRRYAFAGGDLIDVGQGNDAHELFFGNRGPEMSGQQDSINAAIMHYLRSDEFREEYPDIENSTGGEILGTVGLWNGFQGGLNSVFGTNFDTETSGLGPRGAFSTLVTGVRPFRVISNPMAGGQTRIAIEYNLPGGGFSQPIEIDPADIGARYLDHIRQNNR</sequence>
<feature type="domain" description="Transglycosylase SLT" evidence="2">
    <location>
        <begin position="365"/>
        <end position="473"/>
    </location>
</feature>
<evidence type="ECO:0000256" key="1">
    <source>
        <dbReference type="SAM" id="MobiDB-lite"/>
    </source>
</evidence>
<reference evidence="3" key="1">
    <citation type="submission" date="2023-02" db="EMBL/GenBank/DDBJ databases">
        <authorList>
            <person name="Rihtman B."/>
        </authorList>
    </citation>
    <scope>NUCLEOTIDE SEQUENCE</scope>
</reference>
<name>A0AAF0JQ65_9CAUD</name>
<dbReference type="GO" id="GO:0016020">
    <property type="term" value="C:membrane"/>
    <property type="evidence" value="ECO:0007669"/>
    <property type="project" value="InterPro"/>
</dbReference>
<dbReference type="InterPro" id="IPR008258">
    <property type="entry name" value="Transglycosylase_SLT_dom_1"/>
</dbReference>
<dbReference type="InterPro" id="IPR000189">
    <property type="entry name" value="Transglyc_AS"/>
</dbReference>
<dbReference type="InterPro" id="IPR023346">
    <property type="entry name" value="Lysozyme-like_dom_sf"/>
</dbReference>
<evidence type="ECO:0000313" key="3">
    <source>
        <dbReference type="EMBL" id="WFG40888.1"/>
    </source>
</evidence>
<protein>
    <submittedName>
        <fullName evidence="3">Lytic tail protein</fullName>
    </submittedName>
</protein>
<dbReference type="PROSITE" id="PS00922">
    <property type="entry name" value="TRANSGLYCOSYLASE"/>
    <property type="match status" value="1"/>
</dbReference>
<dbReference type="EMBL" id="OQ376858">
    <property type="protein sequence ID" value="WFG40888.1"/>
    <property type="molecule type" value="Genomic_DNA"/>
</dbReference>